<gene>
    <name evidence="3" type="ORF">IAB46_01960</name>
</gene>
<dbReference type="SUPFAM" id="SSF51735">
    <property type="entry name" value="NAD(P)-binding Rossmann-fold domains"/>
    <property type="match status" value="1"/>
</dbReference>
<evidence type="ECO:0000313" key="4">
    <source>
        <dbReference type="Proteomes" id="UP000823927"/>
    </source>
</evidence>
<dbReference type="GO" id="GO:0016616">
    <property type="term" value="F:oxidoreductase activity, acting on the CH-OH group of donors, NAD or NADP as acceptor"/>
    <property type="evidence" value="ECO:0007669"/>
    <property type="project" value="TreeGrafter"/>
</dbReference>
<dbReference type="PANTHER" id="PTHR42760">
    <property type="entry name" value="SHORT-CHAIN DEHYDROGENASES/REDUCTASES FAMILY MEMBER"/>
    <property type="match status" value="1"/>
</dbReference>
<sequence length="251" mass="26204">MVIDFNGRTALVTGGAGGIGMACVKNLLASNAKVAVADVSDQALEAVQKELEGKGTFACYKLDISHVDAIAPAIEQIRKDMGEIEILVQTAGLLRGKPGLKLTGEDWDTMLNVNARGMFFVMQQVVAQSMCHTGGAIVNFASMAGIRGMRESMASAHYSASKGAVVAMTMQAATEWARYGVRCNALAPGGVLTKAMANMEFPEDALAPVPLKKLSTPEDIANSAVFLASDKAAMITGQTLVIDGGSSIVGY</sequence>
<dbReference type="FunFam" id="3.40.50.720:FF:000084">
    <property type="entry name" value="Short-chain dehydrogenase reductase"/>
    <property type="match status" value="1"/>
</dbReference>
<dbReference type="Proteomes" id="UP000823927">
    <property type="component" value="Unassembled WGS sequence"/>
</dbReference>
<dbReference type="PRINTS" id="PR00080">
    <property type="entry name" value="SDRFAMILY"/>
</dbReference>
<keyword evidence="2" id="KW-0560">Oxidoreductase</keyword>
<dbReference type="CDD" id="cd05233">
    <property type="entry name" value="SDR_c"/>
    <property type="match status" value="1"/>
</dbReference>
<name>A0A9D1JPN5_9FIRM</name>
<comment type="caution">
    <text evidence="3">The sequence shown here is derived from an EMBL/GenBank/DDBJ whole genome shotgun (WGS) entry which is preliminary data.</text>
</comment>
<organism evidence="3 4">
    <name type="scientific">Candidatus Scybalocola faecigallinarum</name>
    <dbReference type="NCBI Taxonomy" id="2840941"/>
    <lineage>
        <taxon>Bacteria</taxon>
        <taxon>Bacillati</taxon>
        <taxon>Bacillota</taxon>
        <taxon>Clostridia</taxon>
        <taxon>Lachnospirales</taxon>
        <taxon>Lachnospiraceae</taxon>
        <taxon>Lachnospiraceae incertae sedis</taxon>
        <taxon>Candidatus Scybalocola (ex Gilroy et al. 2021)</taxon>
    </lineage>
</organism>
<proteinExistence type="inferred from homology"/>
<evidence type="ECO:0000256" key="1">
    <source>
        <dbReference type="ARBA" id="ARBA00006484"/>
    </source>
</evidence>
<evidence type="ECO:0000256" key="2">
    <source>
        <dbReference type="ARBA" id="ARBA00023002"/>
    </source>
</evidence>
<dbReference type="PRINTS" id="PR00081">
    <property type="entry name" value="GDHRDH"/>
</dbReference>
<dbReference type="InterPro" id="IPR036291">
    <property type="entry name" value="NAD(P)-bd_dom_sf"/>
</dbReference>
<dbReference type="Gene3D" id="3.40.50.720">
    <property type="entry name" value="NAD(P)-binding Rossmann-like Domain"/>
    <property type="match status" value="1"/>
</dbReference>
<dbReference type="InterPro" id="IPR002347">
    <property type="entry name" value="SDR_fam"/>
</dbReference>
<comment type="similarity">
    <text evidence="1">Belongs to the short-chain dehydrogenases/reductases (SDR) family.</text>
</comment>
<dbReference type="GO" id="GO:0008206">
    <property type="term" value="P:bile acid metabolic process"/>
    <property type="evidence" value="ECO:0007669"/>
    <property type="project" value="UniProtKB-ARBA"/>
</dbReference>
<dbReference type="Pfam" id="PF13561">
    <property type="entry name" value="adh_short_C2"/>
    <property type="match status" value="1"/>
</dbReference>
<reference evidence="3" key="2">
    <citation type="journal article" date="2021" name="PeerJ">
        <title>Extensive microbial diversity within the chicken gut microbiome revealed by metagenomics and culture.</title>
        <authorList>
            <person name="Gilroy R."/>
            <person name="Ravi A."/>
            <person name="Getino M."/>
            <person name="Pursley I."/>
            <person name="Horton D.L."/>
            <person name="Alikhan N.F."/>
            <person name="Baker D."/>
            <person name="Gharbi K."/>
            <person name="Hall N."/>
            <person name="Watson M."/>
            <person name="Adriaenssens E.M."/>
            <person name="Foster-Nyarko E."/>
            <person name="Jarju S."/>
            <person name="Secka A."/>
            <person name="Antonio M."/>
            <person name="Oren A."/>
            <person name="Chaudhuri R.R."/>
            <person name="La Ragione R."/>
            <person name="Hildebrand F."/>
            <person name="Pallen M.J."/>
        </authorList>
    </citation>
    <scope>NUCLEOTIDE SEQUENCE</scope>
    <source>
        <strain evidence="3">CHK178-757</strain>
    </source>
</reference>
<dbReference type="EMBL" id="DVIT01000007">
    <property type="protein sequence ID" value="HIS46318.1"/>
    <property type="molecule type" value="Genomic_DNA"/>
</dbReference>
<evidence type="ECO:0000313" key="3">
    <source>
        <dbReference type="EMBL" id="HIS46318.1"/>
    </source>
</evidence>
<protein>
    <submittedName>
        <fullName evidence="3">SDR family oxidoreductase</fullName>
    </submittedName>
</protein>
<dbReference type="AlphaFoldDB" id="A0A9D1JPN5"/>
<dbReference type="PANTHER" id="PTHR42760:SF115">
    <property type="entry name" value="3-OXOACYL-[ACYL-CARRIER-PROTEIN] REDUCTASE FABG"/>
    <property type="match status" value="1"/>
</dbReference>
<accession>A0A9D1JPN5</accession>
<reference evidence="3" key="1">
    <citation type="submission" date="2020-10" db="EMBL/GenBank/DDBJ databases">
        <authorList>
            <person name="Gilroy R."/>
        </authorList>
    </citation>
    <scope>NUCLEOTIDE SEQUENCE</scope>
    <source>
        <strain evidence="3">CHK178-757</strain>
    </source>
</reference>